<keyword evidence="3 6" id="KW-1133">Transmembrane helix</keyword>
<gene>
    <name evidence="7" type="ORF">FAB82_26700</name>
</gene>
<accession>A0A4S8PPQ5</accession>
<organism evidence="7 8">
    <name type="scientific">Glycomyces buryatensis</name>
    <dbReference type="NCBI Taxonomy" id="2570927"/>
    <lineage>
        <taxon>Bacteria</taxon>
        <taxon>Bacillati</taxon>
        <taxon>Actinomycetota</taxon>
        <taxon>Actinomycetes</taxon>
        <taxon>Glycomycetales</taxon>
        <taxon>Glycomycetaceae</taxon>
        <taxon>Glycomyces</taxon>
    </lineage>
</organism>
<sequence length="171" mass="18261">MASWALRPASRRDPAPDSWRPGRPFRGKVALYWAATGIIVAVLLTGGGADLIRREPTVDGMVALGYPVYFMTFLGTAKVLGAIALSAPRFGRLKEWAYAGAFYNFAGAFTSHLIMGSEAGHVFWTGLFSVLTLVSWALRPSGRVLGFAGAASDTGLRSSSRGASRRPVAPR</sequence>
<evidence type="ECO:0000256" key="5">
    <source>
        <dbReference type="SAM" id="MobiDB-lite"/>
    </source>
</evidence>
<evidence type="ECO:0000313" key="7">
    <source>
        <dbReference type="EMBL" id="THV32917.1"/>
    </source>
</evidence>
<dbReference type="Proteomes" id="UP000308760">
    <property type="component" value="Unassembled WGS sequence"/>
</dbReference>
<comment type="caution">
    <text evidence="7">The sequence shown here is derived from an EMBL/GenBank/DDBJ whole genome shotgun (WGS) entry which is preliminary data.</text>
</comment>
<keyword evidence="4 6" id="KW-0472">Membrane</keyword>
<reference evidence="8" key="1">
    <citation type="submission" date="2019-04" db="EMBL/GenBank/DDBJ databases">
        <title>Nocardioides xinjiangensis sp. nov.</title>
        <authorList>
            <person name="Liu S."/>
        </authorList>
    </citation>
    <scope>NUCLEOTIDE SEQUENCE [LARGE SCALE GENOMIC DNA]</scope>
    <source>
        <strain evidence="8">18</strain>
    </source>
</reference>
<evidence type="ECO:0000256" key="4">
    <source>
        <dbReference type="ARBA" id="ARBA00023136"/>
    </source>
</evidence>
<evidence type="ECO:0000256" key="6">
    <source>
        <dbReference type="SAM" id="Phobius"/>
    </source>
</evidence>
<dbReference type="EMBL" id="STGY01000086">
    <property type="protein sequence ID" value="THV32917.1"/>
    <property type="molecule type" value="Genomic_DNA"/>
</dbReference>
<feature type="transmembrane region" description="Helical" evidence="6">
    <location>
        <begin position="64"/>
        <end position="84"/>
    </location>
</feature>
<comment type="subcellular location">
    <subcellularLocation>
        <location evidence="1">Membrane</location>
        <topology evidence="1">Multi-pass membrane protein</topology>
    </subcellularLocation>
</comment>
<protein>
    <submittedName>
        <fullName evidence="7">DoxX family protein</fullName>
    </submittedName>
</protein>
<dbReference type="AlphaFoldDB" id="A0A4S8PPQ5"/>
<dbReference type="InterPro" id="IPR032808">
    <property type="entry name" value="DoxX"/>
</dbReference>
<evidence type="ECO:0000256" key="2">
    <source>
        <dbReference type="ARBA" id="ARBA00022692"/>
    </source>
</evidence>
<evidence type="ECO:0000256" key="3">
    <source>
        <dbReference type="ARBA" id="ARBA00022989"/>
    </source>
</evidence>
<feature type="transmembrane region" description="Helical" evidence="6">
    <location>
        <begin position="30"/>
        <end position="52"/>
    </location>
</feature>
<feature type="region of interest" description="Disordered" evidence="5">
    <location>
        <begin position="152"/>
        <end position="171"/>
    </location>
</feature>
<name>A0A4S8PPQ5_9ACTN</name>
<feature type="transmembrane region" description="Helical" evidence="6">
    <location>
        <begin position="96"/>
        <end position="115"/>
    </location>
</feature>
<dbReference type="GO" id="GO:0016020">
    <property type="term" value="C:membrane"/>
    <property type="evidence" value="ECO:0007669"/>
    <property type="project" value="UniProtKB-SubCell"/>
</dbReference>
<keyword evidence="8" id="KW-1185">Reference proteome</keyword>
<keyword evidence="2 6" id="KW-0812">Transmembrane</keyword>
<feature type="compositionally biased region" description="Low complexity" evidence="5">
    <location>
        <begin position="157"/>
        <end position="171"/>
    </location>
</feature>
<dbReference type="OrthoDB" id="7960583at2"/>
<evidence type="ECO:0000256" key="1">
    <source>
        <dbReference type="ARBA" id="ARBA00004141"/>
    </source>
</evidence>
<proteinExistence type="predicted"/>
<feature type="transmembrane region" description="Helical" evidence="6">
    <location>
        <begin position="121"/>
        <end position="138"/>
    </location>
</feature>
<dbReference type="Pfam" id="PF13564">
    <property type="entry name" value="DoxX_2"/>
    <property type="match status" value="1"/>
</dbReference>
<reference evidence="7 8" key="2">
    <citation type="submission" date="2019-05" db="EMBL/GenBank/DDBJ databases">
        <title>Glycomyces buryatensis sp. nov.</title>
        <authorList>
            <person name="Nikitina E."/>
        </authorList>
    </citation>
    <scope>NUCLEOTIDE SEQUENCE [LARGE SCALE GENOMIC DNA]</scope>
    <source>
        <strain evidence="7 8">18</strain>
    </source>
</reference>
<evidence type="ECO:0000313" key="8">
    <source>
        <dbReference type="Proteomes" id="UP000308760"/>
    </source>
</evidence>